<dbReference type="Proteomes" id="UP001605036">
    <property type="component" value="Unassembled WGS sequence"/>
</dbReference>
<gene>
    <name evidence="1" type="ORF">R1flu_027201</name>
</gene>
<dbReference type="EMBL" id="JBHFFA010000008">
    <property type="protein sequence ID" value="KAL2608628.1"/>
    <property type="molecule type" value="Genomic_DNA"/>
</dbReference>
<accession>A0ABD1XIV2</accession>
<evidence type="ECO:0000313" key="2">
    <source>
        <dbReference type="Proteomes" id="UP001605036"/>
    </source>
</evidence>
<keyword evidence="2" id="KW-1185">Reference proteome</keyword>
<name>A0ABD1XIV2_9MARC</name>
<protein>
    <submittedName>
        <fullName evidence="1">Uncharacterized protein</fullName>
    </submittedName>
</protein>
<comment type="caution">
    <text evidence="1">The sequence shown here is derived from an EMBL/GenBank/DDBJ whole genome shotgun (WGS) entry which is preliminary data.</text>
</comment>
<evidence type="ECO:0000313" key="1">
    <source>
        <dbReference type="EMBL" id="KAL2608628.1"/>
    </source>
</evidence>
<reference evidence="1 2" key="1">
    <citation type="submission" date="2024-09" db="EMBL/GenBank/DDBJ databases">
        <title>Chromosome-scale assembly of Riccia fluitans.</title>
        <authorList>
            <person name="Paukszto L."/>
            <person name="Sawicki J."/>
            <person name="Karawczyk K."/>
            <person name="Piernik-Szablinska J."/>
            <person name="Szczecinska M."/>
            <person name="Mazdziarz M."/>
        </authorList>
    </citation>
    <scope>NUCLEOTIDE SEQUENCE [LARGE SCALE GENOMIC DNA]</scope>
    <source>
        <strain evidence="1">Rf_01</strain>
        <tissue evidence="1">Aerial parts of the thallus</tissue>
    </source>
</reference>
<dbReference type="AlphaFoldDB" id="A0ABD1XIV2"/>
<organism evidence="1 2">
    <name type="scientific">Riccia fluitans</name>
    <dbReference type="NCBI Taxonomy" id="41844"/>
    <lineage>
        <taxon>Eukaryota</taxon>
        <taxon>Viridiplantae</taxon>
        <taxon>Streptophyta</taxon>
        <taxon>Embryophyta</taxon>
        <taxon>Marchantiophyta</taxon>
        <taxon>Marchantiopsida</taxon>
        <taxon>Marchantiidae</taxon>
        <taxon>Marchantiales</taxon>
        <taxon>Ricciaceae</taxon>
        <taxon>Riccia</taxon>
    </lineage>
</organism>
<sequence>MLYRAPSDPRPPLSVRYLHELGVLCDFLDRVQNSIVFGATQMSFPIRRLYSFDAFANEAILQDLQFRRRELGSTVSGNVASETTSKASEMFMRLSSPSAMPTKRASAPSSSASSLTVRVGSPHKQCFVSRFENLLRKTSRLDNDFAAYSFSRVDQAS</sequence>
<proteinExistence type="predicted"/>